<dbReference type="InterPro" id="IPR009737">
    <property type="entry name" value="Aim32/Apd1-like"/>
</dbReference>
<keyword evidence="2" id="KW-1185">Reference proteome</keyword>
<dbReference type="STRING" id="1522189.A0A316VPG0"/>
<dbReference type="PANTHER" id="PTHR31902:SF14">
    <property type="entry name" value="ACTIN PATCHES DISTAL PROTEIN 1"/>
    <property type="match status" value="1"/>
</dbReference>
<gene>
    <name evidence="1" type="ORF">IE81DRAFT_281992</name>
</gene>
<dbReference type="PANTHER" id="PTHR31902">
    <property type="entry name" value="ACTIN PATCHES DISTAL PROTEIN 1"/>
    <property type="match status" value="1"/>
</dbReference>
<dbReference type="Proteomes" id="UP000245783">
    <property type="component" value="Unassembled WGS sequence"/>
</dbReference>
<feature type="non-terminal residue" evidence="1">
    <location>
        <position position="60"/>
    </location>
</feature>
<evidence type="ECO:0000313" key="2">
    <source>
        <dbReference type="Proteomes" id="UP000245783"/>
    </source>
</evidence>
<organism evidence="1 2">
    <name type="scientific">Ceraceosorus guamensis</name>
    <dbReference type="NCBI Taxonomy" id="1522189"/>
    <lineage>
        <taxon>Eukaryota</taxon>
        <taxon>Fungi</taxon>
        <taxon>Dikarya</taxon>
        <taxon>Basidiomycota</taxon>
        <taxon>Ustilaginomycotina</taxon>
        <taxon>Exobasidiomycetes</taxon>
        <taxon>Ceraceosorales</taxon>
        <taxon>Ceraceosoraceae</taxon>
        <taxon>Ceraceosorus</taxon>
    </lineage>
</organism>
<dbReference type="Gene3D" id="3.40.30.10">
    <property type="entry name" value="Glutaredoxin"/>
    <property type="match status" value="1"/>
</dbReference>
<accession>A0A316VPG0</accession>
<evidence type="ECO:0000313" key="1">
    <source>
        <dbReference type="EMBL" id="PWN39412.1"/>
    </source>
</evidence>
<dbReference type="InParanoid" id="A0A316VPG0"/>
<reference evidence="1 2" key="1">
    <citation type="journal article" date="2018" name="Mol. Biol. Evol.">
        <title>Broad Genomic Sampling Reveals a Smut Pathogenic Ancestry of the Fungal Clade Ustilaginomycotina.</title>
        <authorList>
            <person name="Kijpornyongpan T."/>
            <person name="Mondo S.J."/>
            <person name="Barry K."/>
            <person name="Sandor L."/>
            <person name="Lee J."/>
            <person name="Lipzen A."/>
            <person name="Pangilinan J."/>
            <person name="LaButti K."/>
            <person name="Hainaut M."/>
            <person name="Henrissat B."/>
            <person name="Grigoriev I.V."/>
            <person name="Spatafora J.W."/>
            <person name="Aime M.C."/>
        </authorList>
    </citation>
    <scope>NUCLEOTIDE SEQUENCE [LARGE SCALE GENOMIC DNA]</scope>
    <source>
        <strain evidence="1 2">MCA 4658</strain>
    </source>
</reference>
<dbReference type="RefSeq" id="XP_025366572.1">
    <property type="nucleotide sequence ID" value="XM_025511521.1"/>
</dbReference>
<feature type="non-terminal residue" evidence="1">
    <location>
        <position position="1"/>
    </location>
</feature>
<dbReference type="Pfam" id="PF06999">
    <property type="entry name" value="Suc_Fer-like"/>
    <property type="match status" value="1"/>
</dbReference>
<dbReference type="EMBL" id="KZ819469">
    <property type="protein sequence ID" value="PWN39412.1"/>
    <property type="molecule type" value="Genomic_DNA"/>
</dbReference>
<dbReference type="AlphaFoldDB" id="A0A316VPG0"/>
<sequence length="60" mass="6703">HLGGHKFSGNVIIYFPNGAGVWYGRIDPTTLKDARLVFEETIERGNVVGRFLRGGMNLVR</sequence>
<dbReference type="GeneID" id="37033391"/>
<proteinExistence type="predicted"/>
<name>A0A316VPG0_9BASI</name>
<protein>
    <recommendedName>
        <fullName evidence="3">Sucraseferredoxin-like protein</fullName>
    </recommendedName>
</protein>
<evidence type="ECO:0008006" key="3">
    <source>
        <dbReference type="Google" id="ProtNLM"/>
    </source>
</evidence>
<dbReference type="OrthoDB" id="10253744at2759"/>